<evidence type="ECO:0000256" key="1">
    <source>
        <dbReference type="SAM" id="MobiDB-lite"/>
    </source>
</evidence>
<gene>
    <name evidence="2" type="ORF">SNAT2548_LOCUS33517</name>
</gene>
<sequence>MVDANGEARQVFQSAGVEQGDPQPTAASVQDAFAKAFQNSLAKKFAGAAVDMLPELASACAQLASGRWILAHRVLWLMHKTKRISIGTHCELANLRLNA</sequence>
<evidence type="ECO:0000313" key="2">
    <source>
        <dbReference type="EMBL" id="CAE7588157.1"/>
    </source>
</evidence>
<feature type="region of interest" description="Disordered" evidence="1">
    <location>
        <begin position="1"/>
        <end position="24"/>
    </location>
</feature>
<keyword evidence="3" id="KW-1185">Reference proteome</keyword>
<dbReference type="AlphaFoldDB" id="A0A812UPM4"/>
<evidence type="ECO:0000313" key="3">
    <source>
        <dbReference type="Proteomes" id="UP000604046"/>
    </source>
</evidence>
<comment type="caution">
    <text evidence="2">The sequence shown here is derived from an EMBL/GenBank/DDBJ whole genome shotgun (WGS) entry which is preliminary data.</text>
</comment>
<protein>
    <submittedName>
        <fullName evidence="2">Uncharacterized protein</fullName>
    </submittedName>
</protein>
<name>A0A812UPM4_9DINO</name>
<organism evidence="2 3">
    <name type="scientific">Symbiodinium natans</name>
    <dbReference type="NCBI Taxonomy" id="878477"/>
    <lineage>
        <taxon>Eukaryota</taxon>
        <taxon>Sar</taxon>
        <taxon>Alveolata</taxon>
        <taxon>Dinophyceae</taxon>
        <taxon>Suessiales</taxon>
        <taxon>Symbiodiniaceae</taxon>
        <taxon>Symbiodinium</taxon>
    </lineage>
</organism>
<dbReference type="Proteomes" id="UP000604046">
    <property type="component" value="Unassembled WGS sequence"/>
</dbReference>
<proteinExistence type="predicted"/>
<reference evidence="2" key="1">
    <citation type="submission" date="2021-02" db="EMBL/GenBank/DDBJ databases">
        <authorList>
            <person name="Dougan E. K."/>
            <person name="Rhodes N."/>
            <person name="Thang M."/>
            <person name="Chan C."/>
        </authorList>
    </citation>
    <scope>NUCLEOTIDE SEQUENCE</scope>
</reference>
<dbReference type="EMBL" id="CAJNDS010002761">
    <property type="protein sequence ID" value="CAE7588157.1"/>
    <property type="molecule type" value="Genomic_DNA"/>
</dbReference>
<accession>A0A812UPM4</accession>